<dbReference type="AlphaFoldDB" id="A0A5N5WWS2"/>
<dbReference type="EMBL" id="ML732235">
    <property type="protein sequence ID" value="KAB8073003.1"/>
    <property type="molecule type" value="Genomic_DNA"/>
</dbReference>
<keyword evidence="2" id="KW-1185">Reference proteome</keyword>
<accession>A0A5N5WWS2</accession>
<dbReference type="Proteomes" id="UP000326565">
    <property type="component" value="Unassembled WGS sequence"/>
</dbReference>
<evidence type="ECO:0000313" key="1">
    <source>
        <dbReference type="EMBL" id="KAB8073003.1"/>
    </source>
</evidence>
<protein>
    <submittedName>
        <fullName evidence="1">Uncharacterized protein</fullName>
    </submittedName>
</protein>
<dbReference type="InterPro" id="IPR025363">
    <property type="entry name" value="DUF4267"/>
</dbReference>
<evidence type="ECO:0000313" key="2">
    <source>
        <dbReference type="Proteomes" id="UP000326565"/>
    </source>
</evidence>
<sequence length="128" mass="13798">MLDHFTFRHSLPLSVATTTTFGGLIPFFDAEYAIRAFGLPQRVAISKPAQSVMITGTARTTAIGLALFTFYSQAKLEEVDTILIILGYVGLADGYVCWREGVPDKAVFRTVSGLVIAACGWFGMTAGL</sequence>
<reference evidence="1 2" key="1">
    <citation type="submission" date="2019-04" db="EMBL/GenBank/DDBJ databases">
        <title>Friends and foes A comparative genomics study of 23 Aspergillus species from section Flavi.</title>
        <authorList>
            <consortium name="DOE Joint Genome Institute"/>
            <person name="Kjaerbolling I."/>
            <person name="Vesth T."/>
            <person name="Frisvad J.C."/>
            <person name="Nybo J.L."/>
            <person name="Theobald S."/>
            <person name="Kildgaard S."/>
            <person name="Isbrandt T."/>
            <person name="Kuo A."/>
            <person name="Sato A."/>
            <person name="Lyhne E.K."/>
            <person name="Kogle M.E."/>
            <person name="Wiebenga A."/>
            <person name="Kun R.S."/>
            <person name="Lubbers R.J."/>
            <person name="Makela M.R."/>
            <person name="Barry K."/>
            <person name="Chovatia M."/>
            <person name="Clum A."/>
            <person name="Daum C."/>
            <person name="Haridas S."/>
            <person name="He G."/>
            <person name="LaButti K."/>
            <person name="Lipzen A."/>
            <person name="Mondo S."/>
            <person name="Riley R."/>
            <person name="Salamov A."/>
            <person name="Simmons B.A."/>
            <person name="Magnuson J.K."/>
            <person name="Henrissat B."/>
            <person name="Mortensen U.H."/>
            <person name="Larsen T.O."/>
            <person name="Devries R.P."/>
            <person name="Grigoriev I.V."/>
            <person name="Machida M."/>
            <person name="Baker S.E."/>
            <person name="Andersen M.R."/>
        </authorList>
    </citation>
    <scope>NUCLEOTIDE SEQUENCE [LARGE SCALE GENOMIC DNA]</scope>
    <source>
        <strain evidence="1 2">CBS 151.66</strain>
    </source>
</reference>
<proteinExistence type="predicted"/>
<organism evidence="1 2">
    <name type="scientific">Aspergillus leporis</name>
    <dbReference type="NCBI Taxonomy" id="41062"/>
    <lineage>
        <taxon>Eukaryota</taxon>
        <taxon>Fungi</taxon>
        <taxon>Dikarya</taxon>
        <taxon>Ascomycota</taxon>
        <taxon>Pezizomycotina</taxon>
        <taxon>Eurotiomycetes</taxon>
        <taxon>Eurotiomycetidae</taxon>
        <taxon>Eurotiales</taxon>
        <taxon>Aspergillaceae</taxon>
        <taxon>Aspergillus</taxon>
        <taxon>Aspergillus subgen. Circumdati</taxon>
    </lineage>
</organism>
<name>A0A5N5WWS2_9EURO</name>
<gene>
    <name evidence="1" type="ORF">BDV29DRAFT_158025</name>
</gene>
<dbReference type="Pfam" id="PF14087">
    <property type="entry name" value="DUF4267"/>
    <property type="match status" value="1"/>
</dbReference>
<dbReference type="OrthoDB" id="2989864at2759"/>